<evidence type="ECO:0000313" key="5">
    <source>
        <dbReference type="EMBL" id="RRT79373.1"/>
    </source>
</evidence>
<proteinExistence type="inferred from homology"/>
<dbReference type="GO" id="GO:0000139">
    <property type="term" value="C:Golgi membrane"/>
    <property type="evidence" value="ECO:0007669"/>
    <property type="project" value="UniProtKB-SubCell"/>
</dbReference>
<evidence type="ECO:0000256" key="4">
    <source>
        <dbReference type="ARBA" id="ARBA00038020"/>
    </source>
</evidence>
<dbReference type="InterPro" id="IPR001251">
    <property type="entry name" value="CRAL-TRIO_dom"/>
</dbReference>
<dbReference type="Pfam" id="PF00650">
    <property type="entry name" value="CRAL_TRIO"/>
    <property type="match status" value="1"/>
</dbReference>
<dbReference type="GO" id="GO:0005886">
    <property type="term" value="C:plasma membrane"/>
    <property type="evidence" value="ECO:0007669"/>
    <property type="project" value="UniProtKB-SubCell"/>
</dbReference>
<name>A0A427AT08_ENSVE</name>
<sequence>MWSEMLQWRNDFGADTILQDFVYDELDKVLQYYPHGFHGVDKDGRPVYIERLGKVDPNKLLSVTTVERFVRYHVQGIEKVLTEKYPACSVAAQKHIDTMTTVLDAQGVNWMSVGKLARDVVLRIQKVDSDNYPEVISVILYKQHRI</sequence>
<evidence type="ECO:0000256" key="3">
    <source>
        <dbReference type="ARBA" id="ARBA00023034"/>
    </source>
</evidence>
<evidence type="ECO:0000256" key="2">
    <source>
        <dbReference type="ARBA" id="ARBA00004395"/>
    </source>
</evidence>
<dbReference type="SUPFAM" id="SSF52087">
    <property type="entry name" value="CRAL/TRIO domain"/>
    <property type="match status" value="1"/>
</dbReference>
<dbReference type="AlphaFoldDB" id="A0A427AT08"/>
<dbReference type="InterPro" id="IPR036865">
    <property type="entry name" value="CRAL-TRIO_dom_sf"/>
</dbReference>
<evidence type="ECO:0000313" key="6">
    <source>
        <dbReference type="Proteomes" id="UP000287651"/>
    </source>
</evidence>
<comment type="similarity">
    <text evidence="4">Belongs to the SFH family.</text>
</comment>
<protein>
    <submittedName>
        <fullName evidence="5">Uncharacterized protein</fullName>
    </submittedName>
</protein>
<dbReference type="InterPro" id="IPR051026">
    <property type="entry name" value="PI/PC_transfer"/>
</dbReference>
<dbReference type="Gene3D" id="3.40.525.10">
    <property type="entry name" value="CRAL-TRIO lipid binding domain"/>
    <property type="match status" value="1"/>
</dbReference>
<reference evidence="5 6" key="1">
    <citation type="journal article" date="2014" name="Agronomy (Basel)">
        <title>A Draft Genome Sequence for Ensete ventricosum, the Drought-Tolerant Tree Against Hunger.</title>
        <authorList>
            <person name="Harrison J."/>
            <person name="Moore K.A."/>
            <person name="Paszkiewicz K."/>
            <person name="Jones T."/>
            <person name="Grant M."/>
            <person name="Ambacheew D."/>
            <person name="Muzemil S."/>
            <person name="Studholme D.J."/>
        </authorList>
    </citation>
    <scope>NUCLEOTIDE SEQUENCE [LARGE SCALE GENOMIC DNA]</scope>
</reference>
<gene>
    <name evidence="5" type="ORF">B296_00025476</name>
</gene>
<organism evidence="5 6">
    <name type="scientific">Ensete ventricosum</name>
    <name type="common">Abyssinian banana</name>
    <name type="synonym">Musa ensete</name>
    <dbReference type="NCBI Taxonomy" id="4639"/>
    <lineage>
        <taxon>Eukaryota</taxon>
        <taxon>Viridiplantae</taxon>
        <taxon>Streptophyta</taxon>
        <taxon>Embryophyta</taxon>
        <taxon>Tracheophyta</taxon>
        <taxon>Spermatophyta</taxon>
        <taxon>Magnoliopsida</taxon>
        <taxon>Liliopsida</taxon>
        <taxon>Zingiberales</taxon>
        <taxon>Musaceae</taxon>
        <taxon>Ensete</taxon>
    </lineage>
</organism>
<dbReference type="CDD" id="cd00170">
    <property type="entry name" value="SEC14"/>
    <property type="match status" value="1"/>
</dbReference>
<dbReference type="EMBL" id="AMZH03001417">
    <property type="protein sequence ID" value="RRT79373.1"/>
    <property type="molecule type" value="Genomic_DNA"/>
</dbReference>
<accession>A0A427AT08</accession>
<comment type="caution">
    <text evidence="5">The sequence shown here is derived from an EMBL/GenBank/DDBJ whole genome shotgun (WGS) entry which is preliminary data.</text>
</comment>
<comment type="subcellular location">
    <subcellularLocation>
        <location evidence="1">Cell membrane</location>
        <topology evidence="1">Peripheral membrane protein</topology>
    </subcellularLocation>
    <subcellularLocation>
        <location evidence="2">Golgi apparatus membrane</location>
        <topology evidence="2">Peripheral membrane protein</topology>
    </subcellularLocation>
</comment>
<dbReference type="PROSITE" id="PS50191">
    <property type="entry name" value="CRAL_TRIO"/>
    <property type="match status" value="1"/>
</dbReference>
<keyword evidence="3" id="KW-0333">Golgi apparatus</keyword>
<dbReference type="Proteomes" id="UP000287651">
    <property type="component" value="Unassembled WGS sequence"/>
</dbReference>
<dbReference type="PANTHER" id="PTHR45657">
    <property type="entry name" value="CRAL-TRIO DOMAIN-CONTAINING PROTEIN YKL091C-RELATED"/>
    <property type="match status" value="1"/>
</dbReference>
<dbReference type="PANTHER" id="PTHR45657:SF43">
    <property type="entry name" value="PHOSPHATIDYLINOSITOL_PHOSPHATIDYLCHOLINE TRANSFER PROTEIN SFH9"/>
    <property type="match status" value="1"/>
</dbReference>
<evidence type="ECO:0000256" key="1">
    <source>
        <dbReference type="ARBA" id="ARBA00004202"/>
    </source>
</evidence>